<evidence type="ECO:0000259" key="8">
    <source>
        <dbReference type="PROSITE" id="PS51900"/>
    </source>
</evidence>
<dbReference type="PANTHER" id="PTHR30629">
    <property type="entry name" value="PROPHAGE INTEGRASE"/>
    <property type="match status" value="1"/>
</dbReference>
<comment type="caution">
    <text evidence="9">The sequence shown here is derived from an EMBL/GenBank/DDBJ whole genome shotgun (WGS) entry which is preliminary data.</text>
</comment>
<evidence type="ECO:0000256" key="4">
    <source>
        <dbReference type="ARBA" id="ARBA00023172"/>
    </source>
</evidence>
<feature type="region of interest" description="Disordered" evidence="6">
    <location>
        <begin position="1"/>
        <end position="21"/>
    </location>
</feature>
<dbReference type="Gene3D" id="1.10.150.130">
    <property type="match status" value="1"/>
</dbReference>
<dbReference type="OrthoDB" id="7388552at2"/>
<dbReference type="InterPro" id="IPR013762">
    <property type="entry name" value="Integrase-like_cat_sf"/>
</dbReference>
<name>A0A2M9G6L5_9PROT</name>
<comment type="similarity">
    <text evidence="1">Belongs to the 'phage' integrase family.</text>
</comment>
<gene>
    <name evidence="9" type="ORF">CVT23_01280</name>
</gene>
<accession>A0A2M9G6L5</accession>
<feature type="domain" description="Tyr recombinase" evidence="7">
    <location>
        <begin position="202"/>
        <end position="386"/>
    </location>
</feature>
<dbReference type="Pfam" id="PF13356">
    <property type="entry name" value="Arm-DNA-bind_3"/>
    <property type="match status" value="1"/>
</dbReference>
<evidence type="ECO:0000313" key="10">
    <source>
        <dbReference type="Proteomes" id="UP000229498"/>
    </source>
</evidence>
<evidence type="ECO:0000256" key="1">
    <source>
        <dbReference type="ARBA" id="ARBA00008857"/>
    </source>
</evidence>
<dbReference type="InterPro" id="IPR011010">
    <property type="entry name" value="DNA_brk_join_enz"/>
</dbReference>
<dbReference type="InterPro" id="IPR053876">
    <property type="entry name" value="Phage_int_M"/>
</dbReference>
<dbReference type="Proteomes" id="UP000229498">
    <property type="component" value="Unassembled WGS sequence"/>
</dbReference>
<keyword evidence="2" id="KW-0229">DNA integration</keyword>
<dbReference type="PROSITE" id="PS51898">
    <property type="entry name" value="TYR_RECOMBINASE"/>
    <property type="match status" value="1"/>
</dbReference>
<dbReference type="AlphaFoldDB" id="A0A2M9G6L5"/>
<dbReference type="EMBL" id="PHIG01000005">
    <property type="protein sequence ID" value="PJK31343.1"/>
    <property type="molecule type" value="Genomic_DNA"/>
</dbReference>
<evidence type="ECO:0000256" key="6">
    <source>
        <dbReference type="SAM" id="MobiDB-lite"/>
    </source>
</evidence>
<organism evidence="9 10">
    <name type="scientific">Minwuia thermotolerans</name>
    <dbReference type="NCBI Taxonomy" id="2056226"/>
    <lineage>
        <taxon>Bacteria</taxon>
        <taxon>Pseudomonadati</taxon>
        <taxon>Pseudomonadota</taxon>
        <taxon>Alphaproteobacteria</taxon>
        <taxon>Minwuiales</taxon>
        <taxon>Minwuiaceae</taxon>
        <taxon>Minwuia</taxon>
    </lineage>
</organism>
<feature type="domain" description="Core-binding (CB)" evidence="8">
    <location>
        <begin position="98"/>
        <end position="179"/>
    </location>
</feature>
<dbReference type="PANTHER" id="PTHR30629:SF2">
    <property type="entry name" value="PROPHAGE INTEGRASE INTS-RELATED"/>
    <property type="match status" value="1"/>
</dbReference>
<evidence type="ECO:0000259" key="7">
    <source>
        <dbReference type="PROSITE" id="PS51898"/>
    </source>
</evidence>
<dbReference type="PROSITE" id="PS51900">
    <property type="entry name" value="CB"/>
    <property type="match status" value="1"/>
</dbReference>
<dbReference type="InterPro" id="IPR038488">
    <property type="entry name" value="Integrase_DNA-bd_sf"/>
</dbReference>
<dbReference type="Pfam" id="PF22022">
    <property type="entry name" value="Phage_int_M"/>
    <property type="match status" value="1"/>
</dbReference>
<evidence type="ECO:0000313" key="9">
    <source>
        <dbReference type="EMBL" id="PJK31343.1"/>
    </source>
</evidence>
<dbReference type="InterPro" id="IPR044068">
    <property type="entry name" value="CB"/>
</dbReference>
<dbReference type="GO" id="GO:0003677">
    <property type="term" value="F:DNA binding"/>
    <property type="evidence" value="ECO:0007669"/>
    <property type="project" value="UniProtKB-UniRule"/>
</dbReference>
<dbReference type="InterPro" id="IPR050808">
    <property type="entry name" value="Phage_Integrase"/>
</dbReference>
<dbReference type="Gene3D" id="3.30.160.390">
    <property type="entry name" value="Integrase, DNA-binding domain"/>
    <property type="match status" value="1"/>
</dbReference>
<feature type="compositionally biased region" description="Basic and acidic residues" evidence="6">
    <location>
        <begin position="1"/>
        <end position="19"/>
    </location>
</feature>
<dbReference type="GO" id="GO:0015074">
    <property type="term" value="P:DNA integration"/>
    <property type="evidence" value="ECO:0007669"/>
    <property type="project" value="UniProtKB-KW"/>
</dbReference>
<dbReference type="GO" id="GO:0006310">
    <property type="term" value="P:DNA recombination"/>
    <property type="evidence" value="ECO:0007669"/>
    <property type="project" value="UniProtKB-KW"/>
</dbReference>
<proteinExistence type="inferred from homology"/>
<reference evidence="9 10" key="1">
    <citation type="submission" date="2017-11" db="EMBL/GenBank/DDBJ databases">
        <title>Draft genome sequence of Rhizobiales bacterium SY3-13.</title>
        <authorList>
            <person name="Sun C."/>
        </authorList>
    </citation>
    <scope>NUCLEOTIDE SEQUENCE [LARGE SCALE GENOMIC DNA]</scope>
    <source>
        <strain evidence="9 10">SY3-13</strain>
    </source>
</reference>
<dbReference type="InterPro" id="IPR002104">
    <property type="entry name" value="Integrase_catalytic"/>
</dbReference>
<dbReference type="SUPFAM" id="SSF56349">
    <property type="entry name" value="DNA breaking-rejoining enzymes"/>
    <property type="match status" value="1"/>
</dbReference>
<sequence length="416" mass="45947">MPLTDAKLRNARPAEKPTKISDGGGLHLLITPKGSKLWRLAYRFAGKQKTLAIGAYPAVSLDAARTARHDAKRLLAEGMDPADQKRAEKLRARNGAENTFHAIGAEYVRKLEREGRAPVTLEKARWLLGMAETKLGGRPIADISSAEVLEVLRQVEGRGHHETARRLRSTIGSVFRYAIATARAENDPTVALRGALVAPKVRHRAAITDRRALGGLLRAIDGFDGQPTTRAALQLMALLFPRPGELRAARWAELDFDEAIWRIPAERTKMRREHRVPLAPQAVAILRDLRAVSANEALVFPSVRSARRSMSENTLNAALRRMGYAKDEVTAHGFRATASTLLNESGRWSPDVIERQLGHVENNDVRRAYARGEHWSDRVAMMAWWADFLDAARTVGEVVPFPQEGATARGSVRSAG</sequence>
<dbReference type="Pfam" id="PF00589">
    <property type="entry name" value="Phage_integrase"/>
    <property type="match status" value="1"/>
</dbReference>
<evidence type="ECO:0000256" key="5">
    <source>
        <dbReference type="PROSITE-ProRule" id="PRU01248"/>
    </source>
</evidence>
<evidence type="ECO:0000256" key="2">
    <source>
        <dbReference type="ARBA" id="ARBA00022908"/>
    </source>
</evidence>
<dbReference type="CDD" id="cd00801">
    <property type="entry name" value="INT_P4_C"/>
    <property type="match status" value="1"/>
</dbReference>
<dbReference type="InterPro" id="IPR025166">
    <property type="entry name" value="Integrase_DNA_bind_dom"/>
</dbReference>
<keyword evidence="3 5" id="KW-0238">DNA-binding</keyword>
<protein>
    <submittedName>
        <fullName evidence="9">Integrase</fullName>
    </submittedName>
</protein>
<keyword evidence="4" id="KW-0233">DNA recombination</keyword>
<dbReference type="InterPro" id="IPR010998">
    <property type="entry name" value="Integrase_recombinase_N"/>
</dbReference>
<evidence type="ECO:0000256" key="3">
    <source>
        <dbReference type="ARBA" id="ARBA00023125"/>
    </source>
</evidence>
<dbReference type="RefSeq" id="WP_109793769.1">
    <property type="nucleotide sequence ID" value="NZ_PHIG01000005.1"/>
</dbReference>
<dbReference type="Gene3D" id="1.10.443.10">
    <property type="entry name" value="Intergrase catalytic core"/>
    <property type="match status" value="1"/>
</dbReference>
<keyword evidence="10" id="KW-1185">Reference proteome</keyword>